<gene>
    <name evidence="1" type="ORF">BS640_07890</name>
</gene>
<evidence type="ECO:0008006" key="3">
    <source>
        <dbReference type="Google" id="ProtNLM"/>
    </source>
</evidence>
<dbReference type="RefSeq" id="WP_084912324.1">
    <property type="nucleotide sequence ID" value="NZ_MRWE01000010.1"/>
</dbReference>
<dbReference type="EMBL" id="MRWE01000010">
    <property type="protein sequence ID" value="ORJ26022.1"/>
    <property type="molecule type" value="Genomic_DNA"/>
</dbReference>
<reference evidence="1 2" key="1">
    <citation type="journal article" date="2017" name="Int. J. Syst. Evol. Microbiol.">
        <title>Rouxiella badensis sp. nov. and Rouxiella silvae sp. nov. isolated from peat bog soil in Germany and emendation of the genus description.</title>
        <authorList>
            <person name="Le Fleche-Mateos A."/>
            <person name="Kugler J.H."/>
            <person name="Hansen S.H."/>
            <person name="Syldatk C."/>
            <person name="Hausmann R."/>
            <person name="Lomprez F."/>
            <person name="Vandenbogaert M."/>
            <person name="Manuguerra J.C."/>
            <person name="Grimont P.A."/>
        </authorList>
    </citation>
    <scope>NUCLEOTIDE SEQUENCE [LARGE SCALE GENOMIC DNA]</scope>
    <source>
        <strain evidence="1 2">DSM 100043</strain>
    </source>
</reference>
<comment type="caution">
    <text evidence="1">The sequence shown here is derived from an EMBL/GenBank/DDBJ whole genome shotgun (WGS) entry which is preliminary data.</text>
</comment>
<accession>A0A1X0WGX1</accession>
<name>A0A1X0WGX1_9GAMM</name>
<dbReference type="Proteomes" id="UP000192536">
    <property type="component" value="Unassembled WGS sequence"/>
</dbReference>
<proteinExistence type="predicted"/>
<sequence>MPTTKKFQHASVPLSTVNTTAQADAVRKESAGTHEDPGCLAIISQGCSAMKEMPKPHEKTLRLLNDYQKASPALRESLSEGGFIAANGELDEPYARENWQMLWEIFPGEKFKDIPEGAGVTKAAEGLLHATESLLQDVVASAAESAAGTDELTGMQPAIAKAEEEVVDAQTLRLLLDEEIRESVVATANEFIMEGGINREYLDDSGPELKAAVESLENTLGKLDGLDETQEKRLTALENKAGGLTSEEQKELSSLQKLKKKLACSEERSVLAAAVKVVKDSMEVIQVSPETVKGLSAGEKQIRLDACEALKDLSAALEDSVNILKSVKVAAKGSDVLGLPEKLSNARHKIKNALEVVKARRNESIESTYPDKSGRVKAALVKVSEPGSKKDPVTDVLDNLKAHEQNLEKGVYRELIYIREATQTLSRAVDTLPKGKVRDAVSQLQRFCEFLTPDLKMLVSGKPPAIASTKELKAAATAAVAMYRTLIGADMTADEPKTRRDVFNEAVEKLTLAHKSIRSKELKPPLRETGLAFSLVREDTRNLQSVGSGADTVTQLKEMAVVLRGAYAKIAHVVSGVTEKMGSPGPERKKLTDLLEVKSEPLLTSLHWFELKGKALAGSAKAANKVADMLVHKKGTDSLSNVSDMRAKSAKAVSLARTELKEAFSFVEHRWQETQKNLHALQTTSQNEFTLAKAQLTAMEKDDPRKLPAQPEDISQQRKKVDTLRRFLTDIQKCQGGFKEAVNQARKAEGSAEALTFSQDLLTKTEVGLPASEVLLQAEGAMRTAAAALQVVTHREPEVYGPQQKVAMYLALVLAERMNEKEELSPAEKQAQVAVLAEKLAGDIDSPGFDRKAFAVLIKENYRQKCDGTLKLPREYRAVLAEPGLKWANLMTDKGAARLGSSLVSLTLRKLISQSVNILMPGGIVGSAWGRIRGAVSAGLIYQAGKERVNFLKQSVMPGHALPSGTLSGARNDTWKFVAASTADAALPQVLRAAKNGLAMLNDIKKNGFAHTMEQAGNHFVGNNLISSGTTLAAAGGREGAEAAAEFITDAMESAAERNQVFPYQGKGDRVEQAVGKMADIVRRGRAGPESMGKDEVATIDRALDDALKDLAQEKARLNGILTKTERDFIKERGLTPAALVVACDAQSEKLRSYQKEGKNANQLVVLGKVKPGQRDFDACVRDGDSRIFIREGAAGKDLLRHEVTHLWGKGEKETRNIMATLMGLRTGDHSIAWKVNINLNANDEKNTNGLHFGFGGGGLLNYRKPENKPSPPITSNVNQSTPLVEGITETQKEENIRGAWDEDYVTTKVIVPYMQSVINGAETTITKLHAPSYIWNYVQKAIDENGLSPLTPDSRIKTTQIITEGRGQSSVTVAKKTTHFTLTDLVCGKLHGINLKVEWDNHIPPAFRDKILPGSSSGLFTTGDTDSAITAAFKGEMANLEKDDGTTNNLSAFYEFSFHSTARELSTSEDIDDRFKNQLKRYINKEETPKLMSLNGEKLKEVVALAQGNKVLAWDALGDYIEFDNDKNLSQKEQNWILKHLSIKTQDECKNSRKKFDTFTKTWITGNKIPIEHKETRLALSKANNIGADTVKTIISRMKQDMDTMVKTPNELLRDQLVNIAFDLVNGASSFIPGKGIITFMAKIALSSSISVAKDLTLATLADSNEEKQAILSNVLQNILAGLLFDGIAIGSNYAGKCMKNKSFKSIENMFESRVKGTLPTIDDSLKVTGIDLSGVKIERTGVFHGTYKKGEQYYIQQDGSAFEVFRDRSSNTWRLKNPDQSSTYHMPVSYHADTNSWRPNSSVGLQGGARTWGNSRPPQGTYSKMNPDYSTIGQPAINKGPAIQRPELKNNQWVNSKGTLPTLDDSLKVTGIDLSGVKIERTGIFHGTYKKGEQYYIQQDGSAFEVFRDRSSNTWRLNNPAGDSMPVSYNAETGSWEI</sequence>
<keyword evidence="2" id="KW-1185">Reference proteome</keyword>
<protein>
    <recommendedName>
        <fullName evidence="3">Tox-PLDMTX domain-containing protein</fullName>
    </recommendedName>
</protein>
<organism evidence="1 2">
    <name type="scientific">Rouxiella badensis</name>
    <dbReference type="NCBI Taxonomy" id="1646377"/>
    <lineage>
        <taxon>Bacteria</taxon>
        <taxon>Pseudomonadati</taxon>
        <taxon>Pseudomonadota</taxon>
        <taxon>Gammaproteobacteria</taxon>
        <taxon>Enterobacterales</taxon>
        <taxon>Yersiniaceae</taxon>
        <taxon>Rouxiella</taxon>
    </lineage>
</organism>
<evidence type="ECO:0000313" key="1">
    <source>
        <dbReference type="EMBL" id="ORJ26022.1"/>
    </source>
</evidence>
<evidence type="ECO:0000313" key="2">
    <source>
        <dbReference type="Proteomes" id="UP000192536"/>
    </source>
</evidence>